<keyword evidence="4" id="KW-0805">Transcription regulation</keyword>
<proteinExistence type="inferred from homology"/>
<comment type="catalytic activity">
    <reaction evidence="4">
        <text>N(6)-acetyl-L-lysyl-[histone] + H2O = L-lysyl-[histone] + acetate</text>
        <dbReference type="Rhea" id="RHEA:58196"/>
        <dbReference type="Rhea" id="RHEA-COMP:9845"/>
        <dbReference type="Rhea" id="RHEA-COMP:11338"/>
        <dbReference type="ChEBI" id="CHEBI:15377"/>
        <dbReference type="ChEBI" id="CHEBI:29969"/>
        <dbReference type="ChEBI" id="CHEBI:30089"/>
        <dbReference type="ChEBI" id="CHEBI:61930"/>
        <dbReference type="EC" id="3.5.1.98"/>
    </reaction>
</comment>
<dbReference type="GO" id="GO:0141221">
    <property type="term" value="F:histone deacetylase activity, hydrolytic mechanism"/>
    <property type="evidence" value="ECO:0007669"/>
    <property type="project" value="UniProtKB-EC"/>
</dbReference>
<dbReference type="InterPro" id="IPR003084">
    <property type="entry name" value="HDAC_I/II"/>
</dbReference>
<dbReference type="PANTHER" id="PTHR10625">
    <property type="entry name" value="HISTONE DEACETYLASE HDAC1-RELATED"/>
    <property type="match status" value="1"/>
</dbReference>
<keyword evidence="3 4" id="KW-0156">Chromatin regulator</keyword>
<reference evidence="8 9" key="1">
    <citation type="submission" date="2017-12" db="EMBL/GenBank/DDBJ databases">
        <title>Sequencing, de novo assembly and annotation of complete genome of a new Thraustochytrid species, strain FCC1311.</title>
        <authorList>
            <person name="Sedici K."/>
            <person name="Godart F."/>
            <person name="Aiese Cigliano R."/>
            <person name="Sanseverino W."/>
            <person name="Barakat M."/>
            <person name="Ortet P."/>
            <person name="Marechal E."/>
            <person name="Cagnac O."/>
            <person name="Amato A."/>
        </authorList>
    </citation>
    <scope>NUCLEOTIDE SEQUENCE [LARGE SCALE GENOMIC DNA]</scope>
</reference>
<comment type="caution">
    <text evidence="8">The sequence shown here is derived from an EMBL/GenBank/DDBJ whole genome shotgun (WGS) entry which is preliminary data.</text>
</comment>
<dbReference type="InterPro" id="IPR023801">
    <property type="entry name" value="His_deacetylse_dom"/>
</dbReference>
<sequence>MSGASSGTTTPPGGAKRKRSEPGSGSSSKEAKGGKGGKKSSSNGVAGGKHGSKTANGTAAGSGEANPKRIAYFHDLELSTYEHGRAHKFRPFRAKLAHQLINGYGAYKDLMEVLRPRLVTRTDMGQYHSDAYLEILATAQATANKRFGWAQTDVAESEDPLVRRKIEEVFQRFNVELDPQKSGNAIFPGVLDYCRLYTTGSLGCAARLCAGTADVAINWYGGMCHARGSRAAAGCYVNDVVLATLELLKRFKRILYINLSGVHADAVEEAFYTTSRVMTLSFHLNAEQNPREWPGTGHVDDVGVDDGEGFAINVPVDPGIDDPMLVSTFTEIVKKAAAVYLPEAIVMQCGGGFLSTERGGCFNVTEQAYADCVRVVRDLDVPLLMLGGNGSNMARTARMWAFATMVLLRKESLLKDNLIPDVVPCRYYFEPNYEIVGPTAKMPNLNTAEENLKLRRRVLGNLNQLMTK</sequence>
<evidence type="ECO:0000256" key="1">
    <source>
        <dbReference type="ARBA" id="ARBA00012111"/>
    </source>
</evidence>
<accession>A0A2R5GPG3</accession>
<name>A0A2R5GPG3_9STRA</name>
<gene>
    <name evidence="8" type="ORF">FCC1311_089852</name>
</gene>
<dbReference type="InterPro" id="IPR037138">
    <property type="entry name" value="His_deacetylse_dom_sf"/>
</dbReference>
<dbReference type="Pfam" id="PF00850">
    <property type="entry name" value="Hist_deacetyl"/>
    <property type="match status" value="1"/>
</dbReference>
<dbReference type="PANTHER" id="PTHR10625:SF10">
    <property type="entry name" value="HISTONE DEACETYLASE HDAC1"/>
    <property type="match status" value="1"/>
</dbReference>
<dbReference type="InterPro" id="IPR000286">
    <property type="entry name" value="HDACs"/>
</dbReference>
<evidence type="ECO:0000313" key="8">
    <source>
        <dbReference type="EMBL" id="GBG32760.1"/>
    </source>
</evidence>
<comment type="subcellular location">
    <subcellularLocation>
        <location evidence="4">Nucleus</location>
    </subcellularLocation>
</comment>
<organism evidence="8 9">
    <name type="scientific">Hondaea fermentalgiana</name>
    <dbReference type="NCBI Taxonomy" id="2315210"/>
    <lineage>
        <taxon>Eukaryota</taxon>
        <taxon>Sar</taxon>
        <taxon>Stramenopiles</taxon>
        <taxon>Bigyra</taxon>
        <taxon>Labyrinthulomycetes</taxon>
        <taxon>Thraustochytrida</taxon>
        <taxon>Thraustochytriidae</taxon>
        <taxon>Hondaea</taxon>
    </lineage>
</organism>
<evidence type="ECO:0000259" key="7">
    <source>
        <dbReference type="Pfam" id="PF00850"/>
    </source>
</evidence>
<dbReference type="PRINTS" id="PR01270">
    <property type="entry name" value="HDASUPER"/>
</dbReference>
<keyword evidence="2 4" id="KW-0378">Hydrolase</keyword>
<feature type="compositionally biased region" description="Low complexity" evidence="6">
    <location>
        <begin position="1"/>
        <end position="14"/>
    </location>
</feature>
<evidence type="ECO:0000256" key="2">
    <source>
        <dbReference type="ARBA" id="ARBA00022801"/>
    </source>
</evidence>
<dbReference type="SUPFAM" id="SSF52768">
    <property type="entry name" value="Arginase/deacetylase"/>
    <property type="match status" value="1"/>
</dbReference>
<dbReference type="OrthoDB" id="1918432at2759"/>
<dbReference type="PIRSF" id="PIRSF037913">
    <property type="entry name" value="His_deacetylse_1"/>
    <property type="match status" value="1"/>
</dbReference>
<dbReference type="InterPro" id="IPR023696">
    <property type="entry name" value="Ureohydrolase_dom_sf"/>
</dbReference>
<evidence type="ECO:0000256" key="5">
    <source>
        <dbReference type="PIRSR" id="PIRSR037913-1"/>
    </source>
</evidence>
<dbReference type="GO" id="GO:0040029">
    <property type="term" value="P:epigenetic regulation of gene expression"/>
    <property type="evidence" value="ECO:0007669"/>
    <property type="project" value="TreeGrafter"/>
</dbReference>
<feature type="region of interest" description="Disordered" evidence="6">
    <location>
        <begin position="1"/>
        <end position="65"/>
    </location>
</feature>
<evidence type="ECO:0000256" key="4">
    <source>
        <dbReference type="PIRNR" id="PIRNR037913"/>
    </source>
</evidence>
<comment type="similarity">
    <text evidence="4">Belongs to the histone deacetylase family. HD Type 1 subfamily.</text>
</comment>
<evidence type="ECO:0000256" key="6">
    <source>
        <dbReference type="SAM" id="MobiDB-lite"/>
    </source>
</evidence>
<dbReference type="InParanoid" id="A0A2R5GPG3"/>
<keyword evidence="4" id="KW-0804">Transcription</keyword>
<dbReference type="EC" id="3.5.1.98" evidence="1 4"/>
<keyword evidence="4" id="KW-0539">Nucleus</keyword>
<dbReference type="GO" id="GO:0000118">
    <property type="term" value="C:histone deacetylase complex"/>
    <property type="evidence" value="ECO:0007669"/>
    <property type="project" value="UniProtKB-ARBA"/>
</dbReference>
<dbReference type="Proteomes" id="UP000241890">
    <property type="component" value="Unassembled WGS sequence"/>
</dbReference>
<protein>
    <recommendedName>
        <fullName evidence="1 4">Histone deacetylase</fullName>
        <ecNumber evidence="1 4">3.5.1.98</ecNumber>
    </recommendedName>
</protein>
<keyword evidence="9" id="KW-1185">Reference proteome</keyword>
<evidence type="ECO:0000256" key="3">
    <source>
        <dbReference type="ARBA" id="ARBA00022853"/>
    </source>
</evidence>
<dbReference type="EMBL" id="BEYU01000129">
    <property type="protein sequence ID" value="GBG32760.1"/>
    <property type="molecule type" value="Genomic_DNA"/>
</dbReference>
<dbReference type="Gene3D" id="3.40.800.20">
    <property type="entry name" value="Histone deacetylase domain"/>
    <property type="match status" value="1"/>
</dbReference>
<feature type="active site" description="Proton acceptor" evidence="5">
    <location>
        <position position="225"/>
    </location>
</feature>
<feature type="domain" description="Histone deacetylase" evidence="7">
    <location>
        <begin position="87"/>
        <end position="404"/>
    </location>
</feature>
<dbReference type="AlphaFoldDB" id="A0A2R5GPG3"/>
<evidence type="ECO:0000313" key="9">
    <source>
        <dbReference type="Proteomes" id="UP000241890"/>
    </source>
</evidence>